<sequence length="521" mass="59502">MTGNDEGFAGTAGISCSIGGVLREITKETTPARIWKILETLYMTKSLANYLYLKRKFYTFQMYPGKSQSEHIDEFYKLVGDLMAIDTAILVRSFGTRSSLRFWFRLQKVSGFAGSLIFNGFVGLGFGQQRHEKFKQECRVLEVSSFRSFKVVDVLQGFWVYKNRFEKVRMKALLLQQVLAAALEELPATTIVVYDNVIQKKAYNALILYLGDRVLQEITKETTDTLKLEDVHTTLNSREVQKMTKAKGDGGEGLYVRGRSGRRDIKQDTDSAWDCPRRDYFVDFEEYDGGKILLGDGKECRIRGTGTLEKEGGFYREDASGQSKVLWAEDTTMSTYLVNRLPSSTIRFKTLVDVLGRGSVKVLQRSEFEVVDRKRDHTLRWKPHGECRYVEWFTGIACKVISKWKAGLKDDMDARSSVYMLNNGCKKCSDDSDGYYREYTPSRKAHLLEDKQIPSVGIFDEVFSTLMAFGGNTLTRDGVTGIKRCRRDLYSDGVRNLAMMAGRGPLKEDLESSTWRRRQDF</sequence>
<accession>A0ABQ4XR89</accession>
<proteinExistence type="predicted"/>
<reference evidence="1" key="1">
    <citation type="journal article" date="2022" name="Int. J. Mol. Sci.">
        <title>Draft Genome of Tanacetum Coccineum: Genomic Comparison of Closely Related Tanacetum-Family Plants.</title>
        <authorList>
            <person name="Yamashiro T."/>
            <person name="Shiraishi A."/>
            <person name="Nakayama K."/>
            <person name="Satake H."/>
        </authorList>
    </citation>
    <scope>NUCLEOTIDE SEQUENCE</scope>
</reference>
<comment type="caution">
    <text evidence="1">The sequence shown here is derived from an EMBL/GenBank/DDBJ whole genome shotgun (WGS) entry which is preliminary data.</text>
</comment>
<evidence type="ECO:0000313" key="1">
    <source>
        <dbReference type="EMBL" id="GJS67332.1"/>
    </source>
</evidence>
<reference evidence="1" key="2">
    <citation type="submission" date="2022-01" db="EMBL/GenBank/DDBJ databases">
        <authorList>
            <person name="Yamashiro T."/>
            <person name="Shiraishi A."/>
            <person name="Satake H."/>
            <person name="Nakayama K."/>
        </authorList>
    </citation>
    <scope>NUCLEOTIDE SEQUENCE</scope>
</reference>
<dbReference type="Pfam" id="PF14223">
    <property type="entry name" value="Retrotran_gag_2"/>
    <property type="match status" value="1"/>
</dbReference>
<dbReference type="Proteomes" id="UP001151760">
    <property type="component" value="Unassembled WGS sequence"/>
</dbReference>
<name>A0ABQ4XR89_9ASTR</name>
<organism evidence="1 2">
    <name type="scientific">Tanacetum coccineum</name>
    <dbReference type="NCBI Taxonomy" id="301880"/>
    <lineage>
        <taxon>Eukaryota</taxon>
        <taxon>Viridiplantae</taxon>
        <taxon>Streptophyta</taxon>
        <taxon>Embryophyta</taxon>
        <taxon>Tracheophyta</taxon>
        <taxon>Spermatophyta</taxon>
        <taxon>Magnoliopsida</taxon>
        <taxon>eudicotyledons</taxon>
        <taxon>Gunneridae</taxon>
        <taxon>Pentapetalae</taxon>
        <taxon>asterids</taxon>
        <taxon>campanulids</taxon>
        <taxon>Asterales</taxon>
        <taxon>Asteraceae</taxon>
        <taxon>Asteroideae</taxon>
        <taxon>Anthemideae</taxon>
        <taxon>Anthemidinae</taxon>
        <taxon>Tanacetum</taxon>
    </lineage>
</organism>
<gene>
    <name evidence="1" type="ORF">Tco_0681896</name>
</gene>
<dbReference type="EMBL" id="BQNB010009709">
    <property type="protein sequence ID" value="GJS67332.1"/>
    <property type="molecule type" value="Genomic_DNA"/>
</dbReference>
<protein>
    <submittedName>
        <fullName evidence="1">Uncharacterized protein</fullName>
    </submittedName>
</protein>
<evidence type="ECO:0000313" key="2">
    <source>
        <dbReference type="Proteomes" id="UP001151760"/>
    </source>
</evidence>
<keyword evidence="2" id="KW-1185">Reference proteome</keyword>